<dbReference type="GO" id="GO:0005730">
    <property type="term" value="C:nucleolus"/>
    <property type="evidence" value="ECO:0007669"/>
    <property type="project" value="UniProtKB-SubCell"/>
</dbReference>
<feature type="region of interest" description="Disordered" evidence="6">
    <location>
        <begin position="491"/>
        <end position="519"/>
    </location>
</feature>
<dbReference type="Pfam" id="PF04427">
    <property type="entry name" value="Brix"/>
    <property type="match status" value="1"/>
</dbReference>
<evidence type="ECO:0000256" key="5">
    <source>
        <dbReference type="PROSITE-ProRule" id="PRU00117"/>
    </source>
</evidence>
<keyword evidence="3" id="KW-0690">Ribosome biogenesis</keyword>
<dbReference type="Pfam" id="PF00013">
    <property type="entry name" value="KH_1"/>
    <property type="match status" value="3"/>
</dbReference>
<dbReference type="InterPro" id="IPR004088">
    <property type="entry name" value="KH_dom_type_1"/>
</dbReference>
<keyword evidence="5" id="KW-0694">RNA-binding</keyword>
<evidence type="ECO:0000256" key="6">
    <source>
        <dbReference type="SAM" id="MobiDB-lite"/>
    </source>
</evidence>
<dbReference type="GO" id="GO:0006364">
    <property type="term" value="P:rRNA processing"/>
    <property type="evidence" value="ECO:0007669"/>
    <property type="project" value="InterPro"/>
</dbReference>
<feature type="compositionally biased region" description="Basic and acidic residues" evidence="6">
    <location>
        <begin position="1347"/>
        <end position="1358"/>
    </location>
</feature>
<gene>
    <name evidence="8" type="ORF">D9619_005402</name>
</gene>
<protein>
    <recommendedName>
        <fullName evidence="7">Brix domain-containing protein</fullName>
    </recommendedName>
</protein>
<dbReference type="SMART" id="SM00879">
    <property type="entry name" value="Brix"/>
    <property type="match status" value="1"/>
</dbReference>
<feature type="domain" description="Brix" evidence="7">
    <location>
        <begin position="539"/>
        <end position="750"/>
    </location>
</feature>
<sequence length="1386" mass="151229">MDLVELEFPTMPEVESTRKRSRSTDSEEQKNHKRANTGATAVNGSGPASRQSANTDVNMHESSSSAAQQQSSSSDATKKEDGSDRTRDSATTSGEPSAASAAPAPSANIHMRCLIVTQDASIIIGKGGSHVNEIREKSGARVMVSESIPGNPERILNVSGPLDAVSKAFGLIVRRINDEPFDAPSVPGSRAVTIKFMIPNSRMGSVIGKQGSKIKEIQDASGARLNASEGMLPGSTERVLSVAGVADAIHIATYYIGNILIEAHEKAPSYSATNSSYRPGNRSNGMPSRGQGGGGPSTYVPQGPYNPGSSYAPHNPPAQLQTQQIYIPNDLVGCIIGKGGSKINEIRHMSASQIKIMEPGAVGVSTNGAPAAPAQEGERLVVITGQPANIQMAVQLLYHRLEQEKQKQLRASSNVFASVFFGLILAACQKPTANPILFRAHHGPEGSTYIISKNLESRRAQKNCISTRSANTSYFIPRDFLRHLNLAEQTTYHDKPQKANASKADVKGKGKRRADEMDVDDDEGGAIVAAPAKTKKNKQRVLLLSSRGITHRMRHLMNDLEALLPHVKKDSKLDSKSQLNLLPELADLNNCNNALYFEARRHEDLYMWAAKTPNGPSIKLYVQNVHTMDELKMTGNCLKGSRGLLSFDAAFDQTEWGRLTKEVFTQIFGVPSTSRRAKPFIDHILTFSIVDSKIWFRNFQTQLLVLVAYLAPQIVEKDPLQPNGPPQTTLVEIGPRFVLTPIRIFEGAFGGATVFSNSEFITPTAARQAAKRLKGDKYNKRKDTEAESARRRDMRRLEEDALGVAKTTSACMATSILGHISLAVTSAYSIFDARRAAKLLLQSLSLTFEGQSEVFTPTTVTRELAPSIFIELSNEGHEDSGEPCVWNVIFNLPIPGWLPATTILGAEEIGTRYTLYASAKFTSIDEDTNQSTWSFASLCAPFRSRVRSAEASRSITVSRFISAPKSDITEPRNLNYLVNSNASASEEQLNKDRIPSNILSKIQVLASVPEWLDVKGSQLPLTLRLRTKGLSEEECSRLQVTEVAVDIVQQEKCRHRPTSSYLSRFPLPSNAMQPPNLPLRDPHSLSAIYDVGLYIAPEYGQTVYRTFSLLPEQESGRYFLGKDNYVFANDATVPENGNQTWYTMDTTIPFVHYRPGNVCHRYDTEEIEQEGLVWAGPMELKPHAHGPLYSVLHEVAISLTCTYDLQGRGGPVARERLTFKIPLTFANVAPRLSRSGTTQMSCGVSPERLMASLPNYSSLYDSNGERRIDYSTPLPLYTPQNVEGQTVPADSVPLIDFLSEPMQRSISTTSTIVSDASIASASIVASGSATGTGAPTQSGSNNTVSTYHKEDAGGDDTHKRHTAAVIQQPDSVDVFHHESQRASAGL</sequence>
<evidence type="ECO:0000313" key="9">
    <source>
        <dbReference type="Proteomes" id="UP000567179"/>
    </source>
</evidence>
<proteinExistence type="inferred from homology"/>
<feature type="compositionally biased region" description="Polar residues" evidence="6">
    <location>
        <begin position="37"/>
        <end position="61"/>
    </location>
</feature>
<evidence type="ECO:0000256" key="2">
    <source>
        <dbReference type="ARBA" id="ARBA00006369"/>
    </source>
</evidence>
<comment type="caution">
    <text evidence="8">The sequence shown here is derived from an EMBL/GenBank/DDBJ whole genome shotgun (WGS) entry which is preliminary data.</text>
</comment>
<feature type="region of interest" description="Disordered" evidence="6">
    <location>
        <begin position="1327"/>
        <end position="1360"/>
    </location>
</feature>
<dbReference type="InterPro" id="IPR004087">
    <property type="entry name" value="KH_dom"/>
</dbReference>
<dbReference type="CDD" id="cd22456">
    <property type="entry name" value="KH-I_Rnc1_rpt2"/>
    <property type="match status" value="1"/>
</dbReference>
<feature type="compositionally biased region" description="Low complexity" evidence="6">
    <location>
        <begin position="1327"/>
        <end position="1340"/>
    </location>
</feature>
<feature type="compositionally biased region" description="Basic and acidic residues" evidence="6">
    <location>
        <begin position="504"/>
        <end position="516"/>
    </location>
</feature>
<feature type="compositionally biased region" description="Basic and acidic residues" evidence="6">
    <location>
        <begin position="773"/>
        <end position="792"/>
    </location>
</feature>
<dbReference type="SUPFAM" id="SSF52954">
    <property type="entry name" value="Class II aaRS ABD-related"/>
    <property type="match status" value="1"/>
</dbReference>
<dbReference type="SUPFAM" id="SSF54791">
    <property type="entry name" value="Eukaryotic type KH-domain (KH-domain type I)"/>
    <property type="match status" value="3"/>
</dbReference>
<dbReference type="GO" id="GO:0019843">
    <property type="term" value="F:rRNA binding"/>
    <property type="evidence" value="ECO:0007669"/>
    <property type="project" value="InterPro"/>
</dbReference>
<comment type="subcellular location">
    <subcellularLocation>
        <location evidence="1">Nucleus</location>
        <location evidence="1">Nucleolus</location>
    </subcellularLocation>
</comment>
<dbReference type="InterPro" id="IPR036612">
    <property type="entry name" value="KH_dom_type_1_sf"/>
</dbReference>
<feature type="region of interest" description="Disordered" evidence="6">
    <location>
        <begin position="772"/>
        <end position="792"/>
    </location>
</feature>
<name>A0A8H5BWX1_9AGAR</name>
<dbReference type="Proteomes" id="UP000567179">
    <property type="component" value="Unassembled WGS sequence"/>
</dbReference>
<dbReference type="PANTHER" id="PTHR13634">
    <property type="entry name" value="RIBOSOME BIOGENESIS PROTEIN BRIX"/>
    <property type="match status" value="1"/>
</dbReference>
<comment type="similarity">
    <text evidence="2">Belongs to the BRX1 family.</text>
</comment>
<accession>A0A8H5BWX1</accession>
<dbReference type="SMART" id="SM00322">
    <property type="entry name" value="KH"/>
    <property type="match status" value="3"/>
</dbReference>
<keyword evidence="4" id="KW-0539">Nucleus</keyword>
<reference evidence="8 9" key="1">
    <citation type="journal article" date="2020" name="ISME J.">
        <title>Uncovering the hidden diversity of litter-decomposition mechanisms in mushroom-forming fungi.</title>
        <authorList>
            <person name="Floudas D."/>
            <person name="Bentzer J."/>
            <person name="Ahren D."/>
            <person name="Johansson T."/>
            <person name="Persson P."/>
            <person name="Tunlid A."/>
        </authorList>
    </citation>
    <scope>NUCLEOTIDE SEQUENCE [LARGE SCALE GENOMIC DNA]</scope>
    <source>
        <strain evidence="8 9">CBS 101986</strain>
    </source>
</reference>
<feature type="compositionally biased region" description="Polar residues" evidence="6">
    <location>
        <begin position="270"/>
        <end position="286"/>
    </location>
</feature>
<dbReference type="EMBL" id="JAACJJ010000001">
    <property type="protein sequence ID" value="KAF5330496.1"/>
    <property type="molecule type" value="Genomic_DNA"/>
</dbReference>
<feature type="compositionally biased region" description="Basic and acidic residues" evidence="6">
    <location>
        <begin position="15"/>
        <end position="30"/>
    </location>
</feature>
<evidence type="ECO:0000313" key="8">
    <source>
        <dbReference type="EMBL" id="KAF5330496.1"/>
    </source>
</evidence>
<dbReference type="OrthoDB" id="1638493at2759"/>
<evidence type="ECO:0000259" key="7">
    <source>
        <dbReference type="PROSITE" id="PS50833"/>
    </source>
</evidence>
<feature type="compositionally biased region" description="Low complexity" evidence="6">
    <location>
        <begin position="62"/>
        <end position="74"/>
    </location>
</feature>
<evidence type="ECO:0000256" key="1">
    <source>
        <dbReference type="ARBA" id="ARBA00004604"/>
    </source>
</evidence>
<dbReference type="PROSITE" id="PS50084">
    <property type="entry name" value="KH_TYPE_1"/>
    <property type="match status" value="3"/>
</dbReference>
<organism evidence="8 9">
    <name type="scientific">Psilocybe cf. subviscida</name>
    <dbReference type="NCBI Taxonomy" id="2480587"/>
    <lineage>
        <taxon>Eukaryota</taxon>
        <taxon>Fungi</taxon>
        <taxon>Dikarya</taxon>
        <taxon>Basidiomycota</taxon>
        <taxon>Agaricomycotina</taxon>
        <taxon>Agaricomycetes</taxon>
        <taxon>Agaricomycetidae</taxon>
        <taxon>Agaricales</taxon>
        <taxon>Agaricineae</taxon>
        <taxon>Strophariaceae</taxon>
        <taxon>Psilocybe</taxon>
    </lineage>
</organism>
<dbReference type="PANTHER" id="PTHR13634:SF0">
    <property type="entry name" value="RIBOSOME BIOGENESIS PROTEIN BRX1 HOMOLOG"/>
    <property type="match status" value="1"/>
</dbReference>
<dbReference type="InterPro" id="IPR007109">
    <property type="entry name" value="Brix"/>
</dbReference>
<evidence type="ECO:0000256" key="3">
    <source>
        <dbReference type="ARBA" id="ARBA00022517"/>
    </source>
</evidence>
<dbReference type="PROSITE" id="PS50833">
    <property type="entry name" value="BRIX"/>
    <property type="match status" value="1"/>
</dbReference>
<dbReference type="GO" id="GO:0000027">
    <property type="term" value="P:ribosomal large subunit assembly"/>
    <property type="evidence" value="ECO:0007669"/>
    <property type="project" value="TreeGrafter"/>
</dbReference>
<feature type="region of interest" description="Disordered" evidence="6">
    <location>
        <begin position="270"/>
        <end position="317"/>
    </location>
</feature>
<keyword evidence="9" id="KW-1185">Reference proteome</keyword>
<dbReference type="Gene3D" id="3.30.1370.10">
    <property type="entry name" value="K Homology domain, type 1"/>
    <property type="match status" value="3"/>
</dbReference>
<feature type="region of interest" description="Disordered" evidence="6">
    <location>
        <begin position="1"/>
        <end position="104"/>
    </location>
</feature>
<evidence type="ECO:0000256" key="4">
    <source>
        <dbReference type="ARBA" id="ARBA00023242"/>
    </source>
</evidence>
<dbReference type="InterPro" id="IPR026532">
    <property type="entry name" value="BRX1"/>
</dbReference>
<feature type="compositionally biased region" description="Basic and acidic residues" evidence="6">
    <location>
        <begin position="76"/>
        <end position="88"/>
    </location>
</feature>